<reference evidence="7 8" key="1">
    <citation type="journal article" date="2019" name="Nat. Med.">
        <title>A library of human gut bacterial isolates paired with longitudinal multiomics data enables mechanistic microbiome research.</title>
        <authorList>
            <person name="Poyet M."/>
            <person name="Groussin M."/>
            <person name="Gibbons S.M."/>
            <person name="Avila-Pacheco J."/>
            <person name="Jiang X."/>
            <person name="Kearney S.M."/>
            <person name="Perrotta A.R."/>
            <person name="Berdy B."/>
            <person name="Zhao S."/>
            <person name="Lieberman T.D."/>
            <person name="Swanson P.K."/>
            <person name="Smith M."/>
            <person name="Roesemann S."/>
            <person name="Alexander J.E."/>
            <person name="Rich S.A."/>
            <person name="Livny J."/>
            <person name="Vlamakis H."/>
            <person name="Clish C."/>
            <person name="Bullock K."/>
            <person name="Deik A."/>
            <person name="Scott J."/>
            <person name="Pierce K.A."/>
            <person name="Xavier R.J."/>
            <person name="Alm E.J."/>
        </authorList>
    </citation>
    <scope>NUCLEOTIDE SEQUENCE [LARGE SCALE GENOMIC DNA]</scope>
    <source>
        <strain evidence="7 8">BIOML-A266</strain>
    </source>
</reference>
<keyword evidence="2" id="KW-0805">Transcription regulation</keyword>
<dbReference type="InterPro" id="IPR013325">
    <property type="entry name" value="RNA_pol_sigma_r2"/>
</dbReference>
<dbReference type="GO" id="GO:0016987">
    <property type="term" value="F:sigma factor activity"/>
    <property type="evidence" value="ECO:0007669"/>
    <property type="project" value="UniProtKB-KW"/>
</dbReference>
<dbReference type="InterPro" id="IPR013324">
    <property type="entry name" value="RNA_pol_sigma_r3/r4-like"/>
</dbReference>
<dbReference type="NCBIfam" id="TIGR02985">
    <property type="entry name" value="Sig70_bacteroi1"/>
    <property type="match status" value="1"/>
</dbReference>
<evidence type="ECO:0000256" key="2">
    <source>
        <dbReference type="ARBA" id="ARBA00023015"/>
    </source>
</evidence>
<dbReference type="NCBIfam" id="TIGR02937">
    <property type="entry name" value="sigma70-ECF"/>
    <property type="match status" value="1"/>
</dbReference>
<keyword evidence="4" id="KW-0804">Transcription</keyword>
<dbReference type="InterPro" id="IPR007627">
    <property type="entry name" value="RNA_pol_sigma70_r2"/>
</dbReference>
<evidence type="ECO:0000259" key="6">
    <source>
        <dbReference type="Pfam" id="PF08281"/>
    </source>
</evidence>
<evidence type="ECO:0000259" key="5">
    <source>
        <dbReference type="Pfam" id="PF04542"/>
    </source>
</evidence>
<sequence>MTMDTTALSHQMFDQLFRQNKRQLFIVAFSYVRDEDVAQDIVNDSFMSIWERRESIEPTNLKAYLFRVVRNNCLHYRRDQQIGRAVCEKIRQKEAGLMEYYTRTIESCNPNELFTNEILAIYKEQVEQMPDITKQIFTLKTEGRSYKEIAGILNISIKKVDKELQNATAKLRSSLKDYLSVLVVFFTFLEK</sequence>
<dbReference type="InterPro" id="IPR013249">
    <property type="entry name" value="RNA_pol_sigma70_r4_t2"/>
</dbReference>
<dbReference type="SUPFAM" id="SSF88946">
    <property type="entry name" value="Sigma2 domain of RNA polymerase sigma factors"/>
    <property type="match status" value="1"/>
</dbReference>
<dbReference type="Gene3D" id="1.10.10.10">
    <property type="entry name" value="Winged helix-like DNA-binding domain superfamily/Winged helix DNA-binding domain"/>
    <property type="match status" value="1"/>
</dbReference>
<keyword evidence="3" id="KW-0731">Sigma factor</keyword>
<dbReference type="Pfam" id="PF04542">
    <property type="entry name" value="Sigma70_r2"/>
    <property type="match status" value="1"/>
</dbReference>
<protein>
    <submittedName>
        <fullName evidence="7">RNA polymerase sigma-70 factor</fullName>
    </submittedName>
</protein>
<evidence type="ECO:0000313" key="8">
    <source>
        <dbReference type="Proteomes" id="UP000322940"/>
    </source>
</evidence>
<feature type="domain" description="RNA polymerase sigma-70 region 2" evidence="5">
    <location>
        <begin position="16"/>
        <end position="81"/>
    </location>
</feature>
<evidence type="ECO:0000256" key="3">
    <source>
        <dbReference type="ARBA" id="ARBA00023082"/>
    </source>
</evidence>
<gene>
    <name evidence="7" type="ORF">F2Y10_13180</name>
</gene>
<dbReference type="InterPro" id="IPR014327">
    <property type="entry name" value="RNA_pol_sigma70_bacteroid"/>
</dbReference>
<dbReference type="Pfam" id="PF08281">
    <property type="entry name" value="Sigma70_r4_2"/>
    <property type="match status" value="1"/>
</dbReference>
<dbReference type="SUPFAM" id="SSF88659">
    <property type="entry name" value="Sigma3 and sigma4 domains of RNA polymerase sigma factors"/>
    <property type="match status" value="1"/>
</dbReference>
<dbReference type="GO" id="GO:0003677">
    <property type="term" value="F:DNA binding"/>
    <property type="evidence" value="ECO:0007669"/>
    <property type="project" value="InterPro"/>
</dbReference>
<dbReference type="PANTHER" id="PTHR43133:SF46">
    <property type="entry name" value="RNA POLYMERASE SIGMA-70 FACTOR ECF SUBFAMILY"/>
    <property type="match status" value="1"/>
</dbReference>
<feature type="domain" description="RNA polymerase sigma factor 70 region 4 type 2" evidence="6">
    <location>
        <begin position="123"/>
        <end position="171"/>
    </location>
</feature>
<comment type="caution">
    <text evidence="7">The sequence shown here is derived from an EMBL/GenBank/DDBJ whole genome shotgun (WGS) entry which is preliminary data.</text>
</comment>
<comment type="similarity">
    <text evidence="1">Belongs to the sigma-70 factor family. ECF subfamily.</text>
</comment>
<evidence type="ECO:0000256" key="1">
    <source>
        <dbReference type="ARBA" id="ARBA00010641"/>
    </source>
</evidence>
<dbReference type="RefSeq" id="WP_130065774.1">
    <property type="nucleotide sequence ID" value="NZ_JAHOOE010000006.1"/>
</dbReference>
<dbReference type="Proteomes" id="UP000322940">
    <property type="component" value="Unassembled WGS sequence"/>
</dbReference>
<evidence type="ECO:0000313" key="7">
    <source>
        <dbReference type="EMBL" id="KAA2376268.1"/>
    </source>
</evidence>
<dbReference type="EMBL" id="VVXH01000016">
    <property type="protein sequence ID" value="KAA2376268.1"/>
    <property type="molecule type" value="Genomic_DNA"/>
</dbReference>
<dbReference type="AlphaFoldDB" id="A0A5B3GRA6"/>
<evidence type="ECO:0000256" key="4">
    <source>
        <dbReference type="ARBA" id="ARBA00023163"/>
    </source>
</evidence>
<dbReference type="PANTHER" id="PTHR43133">
    <property type="entry name" value="RNA POLYMERASE ECF-TYPE SIGMA FACTO"/>
    <property type="match status" value="1"/>
</dbReference>
<organism evidence="7 8">
    <name type="scientific">Alistipes onderdonkii</name>
    <dbReference type="NCBI Taxonomy" id="328813"/>
    <lineage>
        <taxon>Bacteria</taxon>
        <taxon>Pseudomonadati</taxon>
        <taxon>Bacteroidota</taxon>
        <taxon>Bacteroidia</taxon>
        <taxon>Bacteroidales</taxon>
        <taxon>Rikenellaceae</taxon>
        <taxon>Alistipes</taxon>
    </lineage>
</organism>
<dbReference type="InterPro" id="IPR014284">
    <property type="entry name" value="RNA_pol_sigma-70_dom"/>
</dbReference>
<proteinExistence type="inferred from homology"/>
<accession>A0A5B3GRA6</accession>
<dbReference type="GO" id="GO:0006352">
    <property type="term" value="P:DNA-templated transcription initiation"/>
    <property type="evidence" value="ECO:0007669"/>
    <property type="project" value="InterPro"/>
</dbReference>
<name>A0A5B3GRA6_9BACT</name>
<dbReference type="InterPro" id="IPR036388">
    <property type="entry name" value="WH-like_DNA-bd_sf"/>
</dbReference>
<dbReference type="InterPro" id="IPR039425">
    <property type="entry name" value="RNA_pol_sigma-70-like"/>
</dbReference>
<dbReference type="Gene3D" id="1.10.1740.10">
    <property type="match status" value="1"/>
</dbReference>